<dbReference type="Pfam" id="PF02777">
    <property type="entry name" value="Sod_Fe_C"/>
    <property type="match status" value="1"/>
</dbReference>
<comment type="subunit">
    <text evidence="4">Homotetramer.</text>
</comment>
<dbReference type="OMA" id="IMETHHA"/>
<dbReference type="PROSITE" id="PS00088">
    <property type="entry name" value="SOD_MN"/>
    <property type="match status" value="1"/>
</dbReference>
<dbReference type="InterPro" id="IPR001189">
    <property type="entry name" value="Mn/Fe_SOD"/>
</dbReference>
<evidence type="ECO:0000259" key="12">
    <source>
        <dbReference type="Pfam" id="PF00081"/>
    </source>
</evidence>
<dbReference type="GO" id="GO:0005759">
    <property type="term" value="C:mitochondrial matrix"/>
    <property type="evidence" value="ECO:0007669"/>
    <property type="project" value="UniProtKB-SubCell"/>
</dbReference>
<evidence type="ECO:0000256" key="4">
    <source>
        <dbReference type="ARBA" id="ARBA00011881"/>
    </source>
</evidence>
<dbReference type="Pfam" id="PF00081">
    <property type="entry name" value="Sod_Fe_N"/>
    <property type="match status" value="1"/>
</dbReference>
<dbReference type="FunFam" id="1.10.287.990:FF:000001">
    <property type="entry name" value="Superoxide dismutase"/>
    <property type="match status" value="1"/>
</dbReference>
<dbReference type="PANTHER" id="PTHR11404">
    <property type="entry name" value="SUPEROXIDE DISMUTASE 2"/>
    <property type="match status" value="1"/>
</dbReference>
<dbReference type="Ensembl" id="ENSSFAT00005014533.1">
    <property type="protein sequence ID" value="ENSSFAP00005013945.1"/>
    <property type="gene ID" value="ENSSFAG00005007558.1"/>
</dbReference>
<dbReference type="AlphaFoldDB" id="A0A672GAB6"/>
<comment type="catalytic activity">
    <reaction evidence="9 11">
        <text>2 superoxide + 2 H(+) = H2O2 + O2</text>
        <dbReference type="Rhea" id="RHEA:20696"/>
        <dbReference type="ChEBI" id="CHEBI:15378"/>
        <dbReference type="ChEBI" id="CHEBI:15379"/>
        <dbReference type="ChEBI" id="CHEBI:16240"/>
        <dbReference type="ChEBI" id="CHEBI:18421"/>
        <dbReference type="EC" id="1.15.1.1"/>
    </reaction>
</comment>
<dbReference type="InterPro" id="IPR019831">
    <property type="entry name" value="Mn/Fe_SOD_N"/>
</dbReference>
<keyword evidence="7" id="KW-0944">Nitration</keyword>
<evidence type="ECO:0000313" key="14">
    <source>
        <dbReference type="Ensembl" id="ENSSFAP00005013945.1"/>
    </source>
</evidence>
<reference evidence="14" key="3">
    <citation type="submission" date="2025-09" db="UniProtKB">
        <authorList>
            <consortium name="Ensembl"/>
        </authorList>
    </citation>
    <scope>IDENTIFICATION</scope>
</reference>
<organism evidence="14 15">
    <name type="scientific">Salarias fasciatus</name>
    <name type="common">Jewelled blenny</name>
    <name type="synonym">Blennius fasciatus</name>
    <dbReference type="NCBI Taxonomy" id="181472"/>
    <lineage>
        <taxon>Eukaryota</taxon>
        <taxon>Metazoa</taxon>
        <taxon>Chordata</taxon>
        <taxon>Craniata</taxon>
        <taxon>Vertebrata</taxon>
        <taxon>Euteleostomi</taxon>
        <taxon>Actinopterygii</taxon>
        <taxon>Neopterygii</taxon>
        <taxon>Teleostei</taxon>
        <taxon>Neoteleostei</taxon>
        <taxon>Acanthomorphata</taxon>
        <taxon>Ovalentaria</taxon>
        <taxon>Blenniimorphae</taxon>
        <taxon>Blenniiformes</taxon>
        <taxon>Blennioidei</taxon>
        <taxon>Blenniidae</taxon>
        <taxon>Salariinae</taxon>
        <taxon>Salarias</taxon>
    </lineage>
</organism>
<feature type="binding site" evidence="10">
    <location>
        <position position="189"/>
    </location>
    <ligand>
        <name>Mn(2+)</name>
        <dbReference type="ChEBI" id="CHEBI:29035"/>
    </ligand>
</feature>
<comment type="function">
    <text evidence="1">Destroys superoxide anion radicals which are normally produced within the cells and which are toxic to biological systems.</text>
</comment>
<comment type="function">
    <text evidence="11">Destroys radicals which are normally produced within the cells and which are toxic to biological systems.</text>
</comment>
<evidence type="ECO:0000256" key="10">
    <source>
        <dbReference type="PIRSR" id="PIRSR000349-1"/>
    </source>
</evidence>
<dbReference type="InterPro" id="IPR050265">
    <property type="entry name" value="Fe/Mn_Superoxide_Dismutase"/>
</dbReference>
<dbReference type="Proteomes" id="UP000472267">
    <property type="component" value="Chromosome 17"/>
</dbReference>
<feature type="domain" description="Manganese/iron superoxide dismutase C-terminal" evidence="13">
    <location>
        <begin position="120"/>
        <end position="220"/>
    </location>
</feature>
<dbReference type="GO" id="GO:0030145">
    <property type="term" value="F:manganese ion binding"/>
    <property type="evidence" value="ECO:0007669"/>
    <property type="project" value="TreeGrafter"/>
</dbReference>
<dbReference type="EC" id="1.15.1.1" evidence="11"/>
<evidence type="ECO:0000256" key="2">
    <source>
        <dbReference type="ARBA" id="ARBA00004305"/>
    </source>
</evidence>
<evidence type="ECO:0000256" key="9">
    <source>
        <dbReference type="ARBA" id="ARBA00049204"/>
    </source>
</evidence>
<sequence length="231" mass="26030">IITMNILFRVGQTLMRSASQAVRPAAASRQKYTLPDLPYDYGALEPHISAETMRLHHGLHHAAHVKNLNKTMEKFEKAVEMGDARAQEILHPALIFHGGGHFNHSMFWNSLSPNGGGEPEGVLMDAIMRDFGSFKKMKQQMSAAAMSVPGSGWGWLGYNSWNGKLKIAACLNENLLQGTTGLTPLLGFDVWEHAYYRQYDKRSDYIKSIWNVINWDDVREQFDAAESSKYI</sequence>
<dbReference type="PANTHER" id="PTHR11404:SF6">
    <property type="entry name" value="SUPEROXIDE DISMUTASE [MN], MITOCHONDRIAL"/>
    <property type="match status" value="1"/>
</dbReference>
<dbReference type="InterPro" id="IPR036324">
    <property type="entry name" value="Mn/Fe_SOD_N_sf"/>
</dbReference>
<dbReference type="InterPro" id="IPR019833">
    <property type="entry name" value="Mn/Fe_SOD_BS"/>
</dbReference>
<dbReference type="SUPFAM" id="SSF54719">
    <property type="entry name" value="Fe,Mn superoxide dismutase (SOD), C-terminal domain"/>
    <property type="match status" value="1"/>
</dbReference>
<feature type="binding site" evidence="10">
    <location>
        <position position="104"/>
    </location>
    <ligand>
        <name>Mn(2+)</name>
        <dbReference type="ChEBI" id="CHEBI:29035"/>
    </ligand>
</feature>
<keyword evidence="15" id="KW-1185">Reference proteome</keyword>
<dbReference type="PRINTS" id="PR01703">
    <property type="entry name" value="MNSODISMTASE"/>
</dbReference>
<protein>
    <recommendedName>
        <fullName evidence="11">Superoxide dismutase</fullName>
        <ecNumber evidence="11">1.15.1.1</ecNumber>
    </recommendedName>
</protein>
<feature type="binding site" evidence="10">
    <location>
        <position position="193"/>
    </location>
    <ligand>
        <name>Mn(2+)</name>
        <dbReference type="ChEBI" id="CHEBI:29035"/>
    </ligand>
</feature>
<evidence type="ECO:0000256" key="1">
    <source>
        <dbReference type="ARBA" id="ARBA00002170"/>
    </source>
</evidence>
<accession>A0A672GAB6</accession>
<reference evidence="14" key="2">
    <citation type="submission" date="2025-08" db="UniProtKB">
        <authorList>
            <consortium name="Ensembl"/>
        </authorList>
    </citation>
    <scope>IDENTIFICATION</scope>
</reference>
<evidence type="ECO:0000256" key="7">
    <source>
        <dbReference type="ARBA" id="ARBA00023074"/>
    </source>
</evidence>
<dbReference type="InterPro" id="IPR019832">
    <property type="entry name" value="Mn/Fe_SOD_C"/>
</dbReference>
<dbReference type="InParanoid" id="A0A672GAB6"/>
<keyword evidence="5 10" id="KW-0479">Metal-binding</keyword>
<dbReference type="FunFam" id="3.55.40.20:FF:000004">
    <property type="entry name" value="Superoxide dismutase [Fe]"/>
    <property type="match status" value="1"/>
</dbReference>
<name>A0A672GAB6_SALFA</name>
<comment type="subcellular location">
    <subcellularLocation>
        <location evidence="2">Mitochondrion matrix</location>
    </subcellularLocation>
</comment>
<evidence type="ECO:0000256" key="11">
    <source>
        <dbReference type="RuleBase" id="RU000414"/>
    </source>
</evidence>
<comment type="similarity">
    <text evidence="3 11">Belongs to the iron/manganese superoxide dismutase family.</text>
</comment>
<dbReference type="GO" id="GO:0004784">
    <property type="term" value="F:superoxide dismutase activity"/>
    <property type="evidence" value="ECO:0007669"/>
    <property type="project" value="UniProtKB-EC"/>
</dbReference>
<evidence type="ECO:0000256" key="3">
    <source>
        <dbReference type="ARBA" id="ARBA00008714"/>
    </source>
</evidence>
<dbReference type="PIRSF" id="PIRSF000349">
    <property type="entry name" value="SODismutase"/>
    <property type="match status" value="1"/>
</dbReference>
<feature type="domain" description="Manganese/iron superoxide dismutase N-terminal" evidence="12">
    <location>
        <begin position="31"/>
        <end position="112"/>
    </location>
</feature>
<dbReference type="Gene3D" id="1.10.287.990">
    <property type="entry name" value="Fe,Mn superoxide dismutase (SOD) domain"/>
    <property type="match status" value="1"/>
</dbReference>
<keyword evidence="6 11" id="KW-0560">Oxidoreductase</keyword>
<evidence type="ECO:0000256" key="5">
    <source>
        <dbReference type="ARBA" id="ARBA00022723"/>
    </source>
</evidence>
<dbReference type="Gene3D" id="3.55.40.20">
    <property type="entry name" value="Iron/manganese superoxide dismutase, C-terminal domain"/>
    <property type="match status" value="1"/>
</dbReference>
<evidence type="ECO:0000256" key="6">
    <source>
        <dbReference type="ARBA" id="ARBA00023002"/>
    </source>
</evidence>
<keyword evidence="8" id="KW-0464">Manganese</keyword>
<dbReference type="InterPro" id="IPR036314">
    <property type="entry name" value="SOD_C_sf"/>
</dbReference>
<reference evidence="14" key="1">
    <citation type="submission" date="2019-06" db="EMBL/GenBank/DDBJ databases">
        <authorList>
            <consortium name="Wellcome Sanger Institute Data Sharing"/>
        </authorList>
    </citation>
    <scope>NUCLEOTIDE SEQUENCE [LARGE SCALE GENOMIC DNA]</scope>
</reference>
<dbReference type="SUPFAM" id="SSF46609">
    <property type="entry name" value="Fe,Mn superoxide dismutase (SOD), N-terminal domain"/>
    <property type="match status" value="1"/>
</dbReference>
<evidence type="ECO:0000259" key="13">
    <source>
        <dbReference type="Pfam" id="PF02777"/>
    </source>
</evidence>
<feature type="binding site" evidence="10">
    <location>
        <position position="56"/>
    </location>
    <ligand>
        <name>Mn(2+)</name>
        <dbReference type="ChEBI" id="CHEBI:29035"/>
    </ligand>
</feature>
<evidence type="ECO:0000256" key="8">
    <source>
        <dbReference type="ARBA" id="ARBA00023211"/>
    </source>
</evidence>
<evidence type="ECO:0000313" key="15">
    <source>
        <dbReference type="Proteomes" id="UP000472267"/>
    </source>
</evidence>
<proteinExistence type="inferred from homology"/>